<comment type="caution">
    <text evidence="3">The sequence shown here is derived from an EMBL/GenBank/DDBJ whole genome shotgun (WGS) entry which is preliminary data.</text>
</comment>
<dbReference type="PANTHER" id="PTHR30189:SF1">
    <property type="entry name" value="LPS-ASSEMBLY PROTEIN LPTD"/>
    <property type="match status" value="1"/>
</dbReference>
<organism evidence="3 4">
    <name type="scientific">Parapusillimonas granuli</name>
    <dbReference type="NCBI Taxonomy" id="380911"/>
    <lineage>
        <taxon>Bacteria</taxon>
        <taxon>Pseudomonadati</taxon>
        <taxon>Pseudomonadota</taxon>
        <taxon>Betaproteobacteria</taxon>
        <taxon>Burkholderiales</taxon>
        <taxon>Alcaligenaceae</taxon>
        <taxon>Parapusillimonas</taxon>
    </lineage>
</organism>
<keyword evidence="4" id="KW-1185">Reference proteome</keyword>
<dbReference type="GO" id="GO:0015920">
    <property type="term" value="P:lipopolysaccharide transport"/>
    <property type="evidence" value="ECO:0007669"/>
    <property type="project" value="InterPro"/>
</dbReference>
<comment type="caution">
    <text evidence="1">Lacks conserved residue(s) required for the propagation of feature annotation.</text>
</comment>
<dbReference type="GO" id="GO:0009279">
    <property type="term" value="C:cell outer membrane"/>
    <property type="evidence" value="ECO:0007669"/>
    <property type="project" value="UniProtKB-SubCell"/>
</dbReference>
<feature type="chain" id="PRO_5033176944" description="LPS-assembly protein LptD" evidence="1">
    <location>
        <begin position="21"/>
        <end position="800"/>
    </location>
</feature>
<evidence type="ECO:0000256" key="1">
    <source>
        <dbReference type="HAMAP-Rule" id="MF_01411"/>
    </source>
</evidence>
<protein>
    <recommendedName>
        <fullName evidence="1">LPS-assembly protein LptD</fullName>
    </recommendedName>
</protein>
<evidence type="ECO:0000313" key="4">
    <source>
        <dbReference type="Proteomes" id="UP000559809"/>
    </source>
</evidence>
<dbReference type="RefSeq" id="WP_180153959.1">
    <property type="nucleotide sequence ID" value="NZ_JACCEM010000002.1"/>
</dbReference>
<comment type="subcellular location">
    <subcellularLocation>
        <location evidence="1">Cell outer membrane</location>
    </subcellularLocation>
</comment>
<dbReference type="EMBL" id="JACCEM010000002">
    <property type="protein sequence ID" value="NYT48678.1"/>
    <property type="molecule type" value="Genomic_DNA"/>
</dbReference>
<dbReference type="PANTHER" id="PTHR30189">
    <property type="entry name" value="LPS-ASSEMBLY PROTEIN"/>
    <property type="match status" value="1"/>
</dbReference>
<comment type="similarity">
    <text evidence="1">Belongs to the LptD family.</text>
</comment>
<dbReference type="GO" id="GO:1990351">
    <property type="term" value="C:transporter complex"/>
    <property type="evidence" value="ECO:0007669"/>
    <property type="project" value="TreeGrafter"/>
</dbReference>
<evidence type="ECO:0000313" key="3">
    <source>
        <dbReference type="EMBL" id="NYT48678.1"/>
    </source>
</evidence>
<proteinExistence type="inferred from homology"/>
<keyword evidence="1" id="KW-0732">Signal</keyword>
<dbReference type="HAMAP" id="MF_01411">
    <property type="entry name" value="LPS_assembly_LptD"/>
    <property type="match status" value="1"/>
</dbReference>
<feature type="domain" description="LptD C-terminal" evidence="2">
    <location>
        <begin position="294"/>
        <end position="705"/>
    </location>
</feature>
<keyword evidence="1" id="KW-0472">Membrane</keyword>
<evidence type="ECO:0000259" key="2">
    <source>
        <dbReference type="Pfam" id="PF04453"/>
    </source>
</evidence>
<dbReference type="GO" id="GO:0043165">
    <property type="term" value="P:Gram-negative-bacterium-type cell outer membrane assembly"/>
    <property type="evidence" value="ECO:0007669"/>
    <property type="project" value="UniProtKB-UniRule"/>
</dbReference>
<dbReference type="Proteomes" id="UP000559809">
    <property type="component" value="Unassembled WGS sequence"/>
</dbReference>
<dbReference type="InterPro" id="IPR007543">
    <property type="entry name" value="LptD_C"/>
</dbReference>
<dbReference type="Gene3D" id="2.60.450.10">
    <property type="entry name" value="Lipopolysaccharide (LPS) transport protein A like domain"/>
    <property type="match status" value="1"/>
</dbReference>
<keyword evidence="1" id="KW-0998">Cell outer membrane</keyword>
<dbReference type="Pfam" id="PF04453">
    <property type="entry name" value="LptD"/>
    <property type="match status" value="1"/>
</dbReference>
<dbReference type="InterPro" id="IPR020889">
    <property type="entry name" value="LipoPS_assembly_LptD"/>
</dbReference>
<dbReference type="AlphaFoldDB" id="A0A853FV75"/>
<sequence precursor="true">MRLVWWALLFAAGALPAAQAQQSASPAAAGVALKGLQVAPKLQVHKNIDENDMSTFLVADKIENDQDGRVVLTGKAEVRRIDAIVKGDRIDYQRSTGDVRVRGNGLILRDASLITGPAFDYNVDKETGEISEPDFWLGATGGAGTAARAEMFSRNHMRLTDVSYSGCPCPDPAWYIKSPKVDLHFDENEGIARDGVLYFKDFPILYSPYLSFPVRKERKSGFLLPTYGTSSSGGFEVSVPYYFNLAPNYDLTLIPRYLSKRGLQMGAEFRYLGQDYGGQFYGTYLPNDRAADRKRWYYALQHVHGLGGGLSASLDVRRVSDDDYFRDFSSFGLSESSYTYLPSSAGLSWSGQQYFHASLYAHTYQTLQDKSGSYLLPQYDRLPELYVQGARYNWGGFDLRSDNYATRFVMPKFKYGTHPYPAQASGLQPYQSYDGTRFSSYTTVSYPIMRAGWHVIPKAGLHLSQYSTDWHGFSAPFTPALTPGPRTQSRILPIVSVDSGMTFEREASLFGNAAIQTLEPRLYYLRVPYRDQSQIPVFDTYYADFNFAQAFDENIFSGGWDRIADADQLTIGLTSRWLDEESGFERLSLSAAQRVYFRDQLVTLYPGDTIRTKTKSDYLFAASAALTDKFFVRFDAQYNPESRDRNRMTAGVRWEPKRLASLSLSYRYKRDPRQVIDPQVQTQPGYVDATKEQVSLAGQWPLANKLYAVGRFDYSLAEKRSTQSIFGLEYKGDCCWTARVVMQRYAVSREDVNTAMFFQLELSGLGSIGTDPMRLLRERVAGYQSVTTPIAEKTTFERYE</sequence>
<feature type="signal peptide" evidence="1">
    <location>
        <begin position="1"/>
        <end position="20"/>
    </location>
</feature>
<accession>A0A853FV75</accession>
<name>A0A853FV75_9BURK</name>
<gene>
    <name evidence="1" type="primary">lptD</name>
    <name evidence="3" type="ORF">H0A72_05085</name>
</gene>
<reference evidence="3 4" key="1">
    <citation type="submission" date="2020-07" db="EMBL/GenBank/DDBJ databases">
        <title>Taxonomic revisions and descriptions of new bacterial species based on genomic comparisons in the high-G+C-content subgroup of the family Alcaligenaceae.</title>
        <authorList>
            <person name="Szabo A."/>
            <person name="Felfoldi T."/>
        </authorList>
    </citation>
    <scope>NUCLEOTIDE SEQUENCE [LARGE SCALE GENOMIC DNA]</scope>
    <source>
        <strain evidence="3 4">LMG 24012</strain>
    </source>
</reference>
<comment type="subunit">
    <text evidence="1">Component of the lipopolysaccharide transport and assembly complex. Interacts with LptE and LptA.</text>
</comment>
<dbReference type="InterPro" id="IPR050218">
    <property type="entry name" value="LptD"/>
</dbReference>
<comment type="function">
    <text evidence="1">Together with LptE, is involved in the assembly of lipopolysaccharide (LPS) at the surface of the outer membrane.</text>
</comment>